<accession>A0A0D2IZD5</accession>
<dbReference type="KEGG" id="mng:MNEG_14773"/>
<proteinExistence type="predicted"/>
<dbReference type="STRING" id="145388.A0A0D2IZD5"/>
<dbReference type="InterPro" id="IPR032106">
    <property type="entry name" value="2-oxogl_dehyd_N"/>
</dbReference>
<keyword evidence="3" id="KW-1185">Reference proteome</keyword>
<dbReference type="RefSeq" id="XP_013892212.1">
    <property type="nucleotide sequence ID" value="XM_014036758.1"/>
</dbReference>
<organism evidence="2 3">
    <name type="scientific">Monoraphidium neglectum</name>
    <dbReference type="NCBI Taxonomy" id="145388"/>
    <lineage>
        <taxon>Eukaryota</taxon>
        <taxon>Viridiplantae</taxon>
        <taxon>Chlorophyta</taxon>
        <taxon>core chlorophytes</taxon>
        <taxon>Chlorophyceae</taxon>
        <taxon>CS clade</taxon>
        <taxon>Sphaeropleales</taxon>
        <taxon>Selenastraceae</taxon>
        <taxon>Monoraphidium</taxon>
    </lineage>
</organism>
<protein>
    <recommendedName>
        <fullName evidence="1">2-oxoglutarate dehydrogenase E1 component N-terminal domain-containing protein</fullName>
    </recommendedName>
</protein>
<dbReference type="AlphaFoldDB" id="A0A0D2IZD5"/>
<evidence type="ECO:0000259" key="1">
    <source>
        <dbReference type="Pfam" id="PF16078"/>
    </source>
</evidence>
<dbReference type="GeneID" id="25732368"/>
<dbReference type="Pfam" id="PF16078">
    <property type="entry name" value="2-oxogl_dehyd_N"/>
    <property type="match status" value="1"/>
</dbReference>
<dbReference type="OrthoDB" id="413077at2759"/>
<reference evidence="2 3" key="1">
    <citation type="journal article" date="2013" name="BMC Genomics">
        <title>Reconstruction of the lipid metabolism for the microalga Monoraphidium neglectum from its genome sequence reveals characteristics suitable for biofuel production.</title>
        <authorList>
            <person name="Bogen C."/>
            <person name="Al-Dilaimi A."/>
            <person name="Albersmeier A."/>
            <person name="Wichmann J."/>
            <person name="Grundmann M."/>
            <person name="Rupp O."/>
            <person name="Lauersen K.J."/>
            <person name="Blifernez-Klassen O."/>
            <person name="Kalinowski J."/>
            <person name="Goesmann A."/>
            <person name="Mussgnug J.H."/>
            <person name="Kruse O."/>
        </authorList>
    </citation>
    <scope>NUCLEOTIDE SEQUENCE [LARGE SCALE GENOMIC DNA]</scope>
    <source>
        <strain evidence="2 3">SAG 48.87</strain>
    </source>
</reference>
<feature type="domain" description="2-oxoglutarate dehydrogenase E1 component N-terminal" evidence="1">
    <location>
        <begin position="46"/>
        <end position="83"/>
    </location>
</feature>
<name>A0A0D2IZD5_9CHLO</name>
<dbReference type="EMBL" id="KK104969">
    <property type="protein sequence ID" value="KIY93192.1"/>
    <property type="molecule type" value="Genomic_DNA"/>
</dbReference>
<gene>
    <name evidence="2" type="ORF">MNEG_14773</name>
</gene>
<dbReference type="Proteomes" id="UP000054498">
    <property type="component" value="Unassembled WGS sequence"/>
</dbReference>
<evidence type="ECO:0000313" key="2">
    <source>
        <dbReference type="EMBL" id="KIY93192.1"/>
    </source>
</evidence>
<sequence length="96" mass="10430">MVLCGQTGGLLLRGGKRCARLLRSYHASKGPLAAEPEPVPLSKLKDSFNDATSVTYLEELEKRYLDDPGSVDRTWASFFKSLGAMLRRARCAAAAA</sequence>
<evidence type="ECO:0000313" key="3">
    <source>
        <dbReference type="Proteomes" id="UP000054498"/>
    </source>
</evidence>